<evidence type="ECO:0000313" key="2">
    <source>
        <dbReference type="EMBL" id="AKF12607.1"/>
    </source>
</evidence>
<keyword evidence="3" id="KW-1185">Reference proteome</keyword>
<name>A0A0F6WBL3_9CAUD</name>
<organism evidence="2 3">
    <name type="scientific">Sinorhizobium phage phiM7</name>
    <dbReference type="NCBI Taxonomy" id="1647403"/>
    <lineage>
        <taxon>Viruses</taxon>
        <taxon>Duplodnaviria</taxon>
        <taxon>Heunggongvirae</taxon>
        <taxon>Uroviricota</taxon>
        <taxon>Caudoviricetes</taxon>
        <taxon>Emdodecavirus</taxon>
        <taxon>Emdodecavirus M7</taxon>
    </lineage>
</organism>
<gene>
    <name evidence="2" type="ORF">PHIM7_59</name>
</gene>
<protein>
    <submittedName>
        <fullName evidence="2">Uncharacterized protein</fullName>
    </submittedName>
</protein>
<reference evidence="2 3" key="1">
    <citation type="submission" date="2015-04" db="EMBL/GenBank/DDBJ databases">
        <authorList>
            <person name="Schouten J.T."/>
            <person name="Crockett J.T."/>
            <person name="Hodson T.S."/>
            <person name="Hyde J.R."/>
            <person name="Smith T.A."/>
            <person name="Merrill B.D."/>
            <person name="Crook M.B."/>
            <person name="Griffitts J.S."/>
            <person name="Burnett S.H."/>
            <person name="Grose J.H."/>
            <person name="Breakwell D.P."/>
        </authorList>
    </citation>
    <scope>NUCLEOTIDE SEQUENCE [LARGE SCALE GENOMIC DNA]</scope>
</reference>
<feature type="region of interest" description="Disordered" evidence="1">
    <location>
        <begin position="97"/>
        <end position="119"/>
    </location>
</feature>
<evidence type="ECO:0000256" key="1">
    <source>
        <dbReference type="SAM" id="MobiDB-lite"/>
    </source>
</evidence>
<proteinExistence type="predicted"/>
<sequence length="138" mass="16516">MIDDPKYPRETREDIREFEVPSEYSRHSEAVNVVFLLRKLAEIHEEFPDLVSDNLHVSVVPYEYNPLMIGIYFRRPETDSEYSKRIYYAKQSEARKLKRAEEKRKTDEQKAKDKEEKERAELARLKAKYEGIDNETDV</sequence>
<accession>A0A0F6WBL3</accession>
<dbReference type="Proteomes" id="UP000221947">
    <property type="component" value="Segment"/>
</dbReference>
<evidence type="ECO:0000313" key="3">
    <source>
        <dbReference type="Proteomes" id="UP000221947"/>
    </source>
</evidence>
<dbReference type="EMBL" id="KR052480">
    <property type="protein sequence ID" value="AKF12607.1"/>
    <property type="molecule type" value="Genomic_DNA"/>
</dbReference>